<dbReference type="Proteomes" id="UP001341840">
    <property type="component" value="Unassembled WGS sequence"/>
</dbReference>
<protein>
    <recommendedName>
        <fullName evidence="2">Putative plant transposon protein domain-containing protein</fullName>
    </recommendedName>
</protein>
<feature type="compositionally biased region" description="Basic and acidic residues" evidence="1">
    <location>
        <begin position="111"/>
        <end position="128"/>
    </location>
</feature>
<keyword evidence="4" id="KW-1185">Reference proteome</keyword>
<feature type="compositionally biased region" description="Acidic residues" evidence="1">
    <location>
        <begin position="100"/>
        <end position="109"/>
    </location>
</feature>
<comment type="caution">
    <text evidence="3">The sequence shown here is derived from an EMBL/GenBank/DDBJ whole genome shotgun (WGS) entry which is preliminary data.</text>
</comment>
<dbReference type="InterPro" id="IPR046796">
    <property type="entry name" value="Transposase_32_dom"/>
</dbReference>
<organism evidence="3 4">
    <name type="scientific">Stylosanthes scabra</name>
    <dbReference type="NCBI Taxonomy" id="79078"/>
    <lineage>
        <taxon>Eukaryota</taxon>
        <taxon>Viridiplantae</taxon>
        <taxon>Streptophyta</taxon>
        <taxon>Embryophyta</taxon>
        <taxon>Tracheophyta</taxon>
        <taxon>Spermatophyta</taxon>
        <taxon>Magnoliopsida</taxon>
        <taxon>eudicotyledons</taxon>
        <taxon>Gunneridae</taxon>
        <taxon>Pentapetalae</taxon>
        <taxon>rosids</taxon>
        <taxon>fabids</taxon>
        <taxon>Fabales</taxon>
        <taxon>Fabaceae</taxon>
        <taxon>Papilionoideae</taxon>
        <taxon>50 kb inversion clade</taxon>
        <taxon>dalbergioids sensu lato</taxon>
        <taxon>Dalbergieae</taxon>
        <taxon>Pterocarpus clade</taxon>
        <taxon>Stylosanthes</taxon>
    </lineage>
</organism>
<reference evidence="3 4" key="1">
    <citation type="journal article" date="2023" name="Plants (Basel)">
        <title>Bridging the Gap: Combining Genomics and Transcriptomics Approaches to Understand Stylosanthes scabra, an Orphan Legume from the Brazilian Caatinga.</title>
        <authorList>
            <person name="Ferreira-Neto J.R.C."/>
            <person name="da Silva M.D."/>
            <person name="Binneck E."/>
            <person name="de Melo N.F."/>
            <person name="da Silva R.H."/>
            <person name="de Melo A.L.T.M."/>
            <person name="Pandolfi V."/>
            <person name="Bustamante F.O."/>
            <person name="Brasileiro-Vidal A.C."/>
            <person name="Benko-Iseppon A.M."/>
        </authorList>
    </citation>
    <scope>NUCLEOTIDE SEQUENCE [LARGE SCALE GENOMIC DNA]</scope>
    <source>
        <tissue evidence="3">Leaves</tissue>
    </source>
</reference>
<proteinExistence type="predicted"/>
<dbReference type="EMBL" id="JASCZI010030627">
    <property type="protein sequence ID" value="MED6123983.1"/>
    <property type="molecule type" value="Genomic_DNA"/>
</dbReference>
<evidence type="ECO:0000259" key="2">
    <source>
        <dbReference type="Pfam" id="PF20167"/>
    </source>
</evidence>
<feature type="domain" description="Putative plant transposon protein" evidence="2">
    <location>
        <begin position="1"/>
        <end position="86"/>
    </location>
</feature>
<evidence type="ECO:0000313" key="4">
    <source>
        <dbReference type="Proteomes" id="UP001341840"/>
    </source>
</evidence>
<evidence type="ECO:0000256" key="1">
    <source>
        <dbReference type="SAM" id="MobiDB-lite"/>
    </source>
</evidence>
<dbReference type="Pfam" id="PF20167">
    <property type="entry name" value="Transposase_32"/>
    <property type="match status" value="1"/>
</dbReference>
<name>A0ABU6RJS0_9FABA</name>
<evidence type="ECO:0000313" key="3">
    <source>
        <dbReference type="EMBL" id="MED6123983.1"/>
    </source>
</evidence>
<gene>
    <name evidence="3" type="ORF">PIB30_054670</name>
</gene>
<accession>A0ABU6RJS0</accession>
<feature type="region of interest" description="Disordered" evidence="1">
    <location>
        <begin position="82"/>
        <end position="137"/>
    </location>
</feature>
<sequence>MIREFYANVARSEEQMEGLDRHPYTSYVRGVEIDFSPANIRRVMRFKEDIPGAENNYDNRQNNDQQLDAVLRDLCIPGASWKMEGGKSSSSTNVPHYEPENEAENENFVEQEQKQHPYFEQQHPHFDHQQQQNFDQQPQYVTYADFQQFQQNYMEQN</sequence>